<dbReference type="Pfam" id="PF13715">
    <property type="entry name" value="CarbopepD_reg_2"/>
    <property type="match status" value="1"/>
</dbReference>
<evidence type="ECO:0000313" key="4">
    <source>
        <dbReference type="Proteomes" id="UP001528920"/>
    </source>
</evidence>
<comment type="caution">
    <text evidence="3">The sequence shown here is derived from an EMBL/GenBank/DDBJ whole genome shotgun (WGS) entry which is preliminary data.</text>
</comment>
<evidence type="ECO:0000259" key="2">
    <source>
        <dbReference type="Pfam" id="PF07715"/>
    </source>
</evidence>
<gene>
    <name evidence="3" type="ORF">L3049_06085</name>
</gene>
<evidence type="ECO:0000256" key="1">
    <source>
        <dbReference type="SAM" id="SignalP"/>
    </source>
</evidence>
<proteinExistence type="predicted"/>
<name>A0ABT5VQK3_9BACT</name>
<dbReference type="InterPro" id="IPR012910">
    <property type="entry name" value="Plug_dom"/>
</dbReference>
<keyword evidence="3" id="KW-0675">Receptor</keyword>
<dbReference type="Proteomes" id="UP001528920">
    <property type="component" value="Unassembled WGS sequence"/>
</dbReference>
<dbReference type="InterPro" id="IPR008969">
    <property type="entry name" value="CarboxyPept-like_regulatory"/>
</dbReference>
<protein>
    <submittedName>
        <fullName evidence="3">TonB-dependent receptor</fullName>
    </submittedName>
</protein>
<dbReference type="EMBL" id="JAKJSC010000001">
    <property type="protein sequence ID" value="MDE5417572.1"/>
    <property type="molecule type" value="Genomic_DNA"/>
</dbReference>
<dbReference type="RefSeq" id="WP_275108914.1">
    <property type="nucleotide sequence ID" value="NZ_JAKJSC010000001.1"/>
</dbReference>
<keyword evidence="4" id="KW-1185">Reference proteome</keyword>
<feature type="chain" id="PRO_5045054041" evidence="1">
    <location>
        <begin position="32"/>
        <end position="837"/>
    </location>
</feature>
<organism evidence="3 4">
    <name type="scientific">Paralabilibaculum antarcticum</name>
    <dbReference type="NCBI Taxonomy" id="2912572"/>
    <lineage>
        <taxon>Bacteria</taxon>
        <taxon>Pseudomonadati</taxon>
        <taxon>Bacteroidota</taxon>
        <taxon>Bacteroidia</taxon>
        <taxon>Marinilabiliales</taxon>
        <taxon>Marinifilaceae</taxon>
        <taxon>Paralabilibaculum</taxon>
    </lineage>
</organism>
<dbReference type="Gene3D" id="2.170.130.10">
    <property type="entry name" value="TonB-dependent receptor, plug domain"/>
    <property type="match status" value="1"/>
</dbReference>
<keyword evidence="1" id="KW-0732">Signal</keyword>
<dbReference type="SUPFAM" id="SSF56935">
    <property type="entry name" value="Porins"/>
    <property type="match status" value="1"/>
</dbReference>
<sequence>MNKWTFNKISALRKKYLIFLFFLFWGSVSHAQGIDIQANNMALNKLLIEIRDTYNLNLSFNDQDLANYKITLHQHFDTPGDAFLILTQNLPISFEKTGNVYLFYPRNKVESPSVNYRLSGRIHDGESGESLPYTHIVINQMGGISDEQGNFNFTSAIDSMFHLKISYLGYQKLDTIVSHGSNYRFDLSAGNVNLNEIIVTANPISYSQQVGTQAGLMRINHKVALLIPGSGDNSVFNLLRLQPGIMAAGDQSNDLIIWGSYAGQSQVNFDGMTLFGLKNYNDNISAVNPYMAKDIRVHKGGFDAQLGERVGGIVDITGIDGSKQRSGMNFNLNNMTMNVLATTPIGPEMSVVAAYRQTYYNLYSPNDVKWEDASQTHFNGNSILTNPDYNFRDGNLKFSGQTKKGNTYHISSFWGQDHFSYSIEQAHQNTVIEQKLDEKNRRYGIGAKYTMLWEGKGSSSFNIAYSGLQAEVSDVQNSSQSMMGHSMHSKNEQTQNDITELKAHLSGNMRISPRQVIDYGAGLIRNTTLLKDNMLAESQLQNNEHGAQVMAYLQNRYSPTNQIDLSYGIRTDYSLELKKIYLQPRLNMSFKPSSEVQFNASWGLYNQFIVYDSEIDQYDNYRYRWMISNGADIPVISSQHIIVGGVYRQNGISFSVEGFYKNTQDISRLVQNGTLNTRYQGKNKTKGIDVFLKKDYKGHAAWISYSLSQSLEWFPYFQDTQYQNALQDQLHEFKISGLFNLSPFYLSANYVYGSGYLQNTNISSTDHPYKRFDVSGIYRFPLKNIKIETGFSILNLFNTKNIKYSNLTQIPDEGDELVSIYSEAVPFTPSVFMNITF</sequence>
<evidence type="ECO:0000313" key="3">
    <source>
        <dbReference type="EMBL" id="MDE5417572.1"/>
    </source>
</evidence>
<reference evidence="3 4" key="1">
    <citation type="submission" date="2022-01" db="EMBL/GenBank/DDBJ databases">
        <title>Labilibaculum sp. nov, a marine bacterium isolated from Antarctica.</title>
        <authorList>
            <person name="Dai W."/>
        </authorList>
    </citation>
    <scope>NUCLEOTIDE SEQUENCE [LARGE SCALE GENOMIC DNA]</scope>
    <source>
        <strain evidence="3 4">DW002</strain>
    </source>
</reference>
<accession>A0ABT5VQK3</accession>
<dbReference type="Pfam" id="PF07715">
    <property type="entry name" value="Plug"/>
    <property type="match status" value="1"/>
</dbReference>
<feature type="signal peptide" evidence="1">
    <location>
        <begin position="1"/>
        <end position="31"/>
    </location>
</feature>
<feature type="domain" description="TonB-dependent receptor plug" evidence="2">
    <location>
        <begin position="230"/>
        <end position="311"/>
    </location>
</feature>
<dbReference type="SUPFAM" id="SSF49464">
    <property type="entry name" value="Carboxypeptidase regulatory domain-like"/>
    <property type="match status" value="1"/>
</dbReference>
<dbReference type="InterPro" id="IPR037066">
    <property type="entry name" value="Plug_dom_sf"/>
</dbReference>